<dbReference type="OrthoDB" id="257538at2"/>
<evidence type="ECO:0000313" key="2">
    <source>
        <dbReference type="EMBL" id="PHQ31549.1"/>
    </source>
</evidence>
<reference evidence="2 3" key="1">
    <citation type="submission" date="2017-06" db="EMBL/GenBank/DDBJ databases">
        <title>Description of Rhodopirellula bahusiensis sp. nov.</title>
        <authorList>
            <person name="Kizina J."/>
            <person name="Harder J."/>
        </authorList>
    </citation>
    <scope>NUCLEOTIDE SEQUENCE [LARGE SCALE GENOMIC DNA]</scope>
    <source>
        <strain evidence="2 3">SWK21</strain>
    </source>
</reference>
<dbReference type="AlphaFoldDB" id="A0A2G1VYQ4"/>
<protein>
    <recommendedName>
        <fullName evidence="1">ATP-grasp domain-containing protein</fullName>
    </recommendedName>
</protein>
<gene>
    <name evidence="2" type="ORF">CEE69_30490</name>
</gene>
<proteinExistence type="predicted"/>
<dbReference type="EMBL" id="NIZW01000046">
    <property type="protein sequence ID" value="PHQ31549.1"/>
    <property type="molecule type" value="Genomic_DNA"/>
</dbReference>
<dbReference type="GeneID" id="90612145"/>
<accession>A0A2G1VYQ4</accession>
<comment type="caution">
    <text evidence="2">The sequence shown here is derived from an EMBL/GenBank/DDBJ whole genome shotgun (WGS) entry which is preliminary data.</text>
</comment>
<dbReference type="Proteomes" id="UP000225740">
    <property type="component" value="Unassembled WGS sequence"/>
</dbReference>
<dbReference type="InterPro" id="IPR025643">
    <property type="entry name" value="R2K_3"/>
</dbReference>
<evidence type="ECO:0000313" key="3">
    <source>
        <dbReference type="Proteomes" id="UP000225740"/>
    </source>
</evidence>
<sequence length="267" mass="29072">MTRATWVLESDVFPDSHSPLRAAVRDAGHRLVDWNDAWWSDGLPPDLAGDHTYFHGSLGNAARIHDELDWSPGSFCNTASFCCSAWYESARDWLLHTDWRLMPANDFVASAADVAAAIGCADRIFVRPDSPLKPFSGRILDVASVTLKALDHGFYFDDDSLPIVAAPIRNVGREWRFVVVRRSVVAGSAYDAPTRSAVADQPQSDVWTFAQTVANAIPAPADAYVLDVCECDGELRLLELNPFGGADLYACDAVSIVRAVTGDLSNG</sequence>
<dbReference type="Pfam" id="PF14243">
    <property type="entry name" value="R2K_3"/>
    <property type="match status" value="1"/>
</dbReference>
<name>A0A2G1VYQ4_9BACT</name>
<organism evidence="2 3">
    <name type="scientific">Rhodopirellula bahusiensis</name>
    <dbReference type="NCBI Taxonomy" id="2014065"/>
    <lineage>
        <taxon>Bacteria</taxon>
        <taxon>Pseudomonadati</taxon>
        <taxon>Planctomycetota</taxon>
        <taxon>Planctomycetia</taxon>
        <taxon>Pirellulales</taxon>
        <taxon>Pirellulaceae</taxon>
        <taxon>Rhodopirellula</taxon>
    </lineage>
</organism>
<feature type="domain" description="ATP-grasp" evidence="1">
    <location>
        <begin position="96"/>
        <end position="259"/>
    </location>
</feature>
<dbReference type="RefSeq" id="WP_099264331.1">
    <property type="nucleotide sequence ID" value="NZ_NIZW01000046.1"/>
</dbReference>
<keyword evidence="3" id="KW-1185">Reference proteome</keyword>
<evidence type="ECO:0000259" key="1">
    <source>
        <dbReference type="Pfam" id="PF14243"/>
    </source>
</evidence>